<dbReference type="EMBL" id="JACEFO010000744">
    <property type="protein sequence ID" value="KAF8758105.1"/>
    <property type="molecule type" value="Genomic_DNA"/>
</dbReference>
<dbReference type="Gene3D" id="1.10.110.10">
    <property type="entry name" value="Plant lipid-transfer and hydrophobic proteins"/>
    <property type="match status" value="1"/>
</dbReference>
<dbReference type="GO" id="GO:0008289">
    <property type="term" value="F:lipid binding"/>
    <property type="evidence" value="ECO:0007669"/>
    <property type="project" value="UniProtKB-KW"/>
</dbReference>
<reference evidence="4" key="1">
    <citation type="submission" date="2020-07" db="EMBL/GenBank/DDBJ databases">
        <title>Genome sequence and genetic diversity analysis of an under-domesticated orphan crop, white fonio (Digitaria exilis).</title>
        <authorList>
            <person name="Bennetzen J.L."/>
            <person name="Chen S."/>
            <person name="Ma X."/>
            <person name="Wang X."/>
            <person name="Yssel A.E.J."/>
            <person name="Chaluvadi S.R."/>
            <person name="Johnson M."/>
            <person name="Gangashetty P."/>
            <person name="Hamidou F."/>
            <person name="Sanogo M.D."/>
            <person name="Zwaenepoel A."/>
            <person name="Wallace J."/>
            <person name="Van De Peer Y."/>
            <person name="Van Deynze A."/>
        </authorList>
    </citation>
    <scope>NUCLEOTIDE SEQUENCE</scope>
    <source>
        <tissue evidence="4">Leaves</tissue>
    </source>
</reference>
<dbReference type="InterPro" id="IPR036312">
    <property type="entry name" value="Bifun_inhib/LTP/seed_sf"/>
</dbReference>
<dbReference type="SUPFAM" id="SSF47699">
    <property type="entry name" value="Bifunctional inhibitor/lipid-transfer protein/seed storage 2S albumin"/>
    <property type="match status" value="1"/>
</dbReference>
<dbReference type="AlphaFoldDB" id="A0A835FHG5"/>
<dbReference type="Pfam" id="PF00234">
    <property type="entry name" value="Tryp_alpha_amyl"/>
    <property type="match status" value="1"/>
</dbReference>
<dbReference type="GO" id="GO:0006869">
    <property type="term" value="P:lipid transport"/>
    <property type="evidence" value="ECO:0007669"/>
    <property type="project" value="InterPro"/>
</dbReference>
<keyword evidence="1" id="KW-0813">Transport</keyword>
<protein>
    <recommendedName>
        <fullName evidence="1">Non-specific lipid-transfer protein</fullName>
    </recommendedName>
</protein>
<feature type="domain" description="Bifunctional inhibitor/plant lipid transfer protein/seed storage helical" evidence="3">
    <location>
        <begin position="28"/>
        <end position="113"/>
    </location>
</feature>
<evidence type="ECO:0000256" key="1">
    <source>
        <dbReference type="RuleBase" id="RU000628"/>
    </source>
</evidence>
<evidence type="ECO:0000313" key="4">
    <source>
        <dbReference type="EMBL" id="KAF8758105.1"/>
    </source>
</evidence>
<feature type="chain" id="PRO_5032897881" description="Non-specific lipid-transfer protein" evidence="2">
    <location>
        <begin position="24"/>
        <end position="115"/>
    </location>
</feature>
<evidence type="ECO:0000259" key="3">
    <source>
        <dbReference type="SMART" id="SM00499"/>
    </source>
</evidence>
<evidence type="ECO:0000256" key="2">
    <source>
        <dbReference type="SAM" id="SignalP"/>
    </source>
</evidence>
<keyword evidence="5" id="KW-1185">Reference proteome</keyword>
<name>A0A835FHG5_9POAL</name>
<gene>
    <name evidence="4" type="ORF">HU200_010770</name>
</gene>
<comment type="similarity">
    <text evidence="1">Belongs to the plant LTP family.</text>
</comment>
<comment type="caution">
    <text evidence="4">The sequence shown here is derived from an EMBL/GenBank/DDBJ whole genome shotgun (WGS) entry which is preliminary data.</text>
</comment>
<keyword evidence="2" id="KW-0732">Signal</keyword>
<dbReference type="OrthoDB" id="1890443at2759"/>
<sequence length="115" mass="11733">MARAKLVSMAVVVLAAAAASSEAAITTCADVTSTMAACFDYARGSGGPITGQCCYGLRSLVSDTTTAADRRFACNCLKSAASRVTGLNRAAADKIPARCAVKIPYTISASNDCSR</sequence>
<feature type="signal peptide" evidence="2">
    <location>
        <begin position="1"/>
        <end position="23"/>
    </location>
</feature>
<dbReference type="CDD" id="cd01960">
    <property type="entry name" value="nsLTP1"/>
    <property type="match status" value="1"/>
</dbReference>
<dbReference type="PRINTS" id="PR00382">
    <property type="entry name" value="LIPIDTRNSFER"/>
</dbReference>
<accession>A0A835FHG5</accession>
<comment type="function">
    <text evidence="1">Plant non-specific lipid-transfer proteins transfer phospholipids as well as galactolipids across membranes. May play a role in wax or cutin deposition in the cell walls of expanding epidermal cells and certain secretory tissues.</text>
</comment>
<dbReference type="InterPro" id="IPR000528">
    <property type="entry name" value="Plant_nsLTP"/>
</dbReference>
<keyword evidence="1" id="KW-0446">Lipid-binding</keyword>
<proteinExistence type="inferred from homology"/>
<dbReference type="PANTHER" id="PTHR33076">
    <property type="entry name" value="NON-SPECIFIC LIPID-TRANSFER PROTEIN 2-RELATED"/>
    <property type="match status" value="1"/>
</dbReference>
<organism evidence="4 5">
    <name type="scientific">Digitaria exilis</name>
    <dbReference type="NCBI Taxonomy" id="1010633"/>
    <lineage>
        <taxon>Eukaryota</taxon>
        <taxon>Viridiplantae</taxon>
        <taxon>Streptophyta</taxon>
        <taxon>Embryophyta</taxon>
        <taxon>Tracheophyta</taxon>
        <taxon>Spermatophyta</taxon>
        <taxon>Magnoliopsida</taxon>
        <taxon>Liliopsida</taxon>
        <taxon>Poales</taxon>
        <taxon>Poaceae</taxon>
        <taxon>PACMAD clade</taxon>
        <taxon>Panicoideae</taxon>
        <taxon>Panicodae</taxon>
        <taxon>Paniceae</taxon>
        <taxon>Anthephorinae</taxon>
        <taxon>Digitaria</taxon>
    </lineage>
</organism>
<evidence type="ECO:0000313" key="5">
    <source>
        <dbReference type="Proteomes" id="UP000636709"/>
    </source>
</evidence>
<dbReference type="SMART" id="SM00499">
    <property type="entry name" value="AAI"/>
    <property type="match status" value="1"/>
</dbReference>
<dbReference type="Proteomes" id="UP000636709">
    <property type="component" value="Unassembled WGS sequence"/>
</dbReference>
<dbReference type="InterPro" id="IPR016140">
    <property type="entry name" value="Bifunc_inhib/LTP/seed_store"/>
</dbReference>